<keyword evidence="2" id="KW-0645">Protease</keyword>
<dbReference type="AlphaFoldDB" id="A0A2S7SPS0"/>
<evidence type="ECO:0000256" key="3">
    <source>
        <dbReference type="ARBA" id="ARBA00022723"/>
    </source>
</evidence>
<evidence type="ECO:0000313" key="12">
    <source>
        <dbReference type="EMBL" id="PQJ08880.1"/>
    </source>
</evidence>
<comment type="caution">
    <text evidence="12">The sequence shown here is derived from an EMBL/GenBank/DDBJ whole genome shotgun (WGS) entry which is preliminary data.</text>
</comment>
<evidence type="ECO:0000256" key="8">
    <source>
        <dbReference type="ARBA" id="ARBA00023157"/>
    </source>
</evidence>
<evidence type="ECO:0000256" key="6">
    <source>
        <dbReference type="ARBA" id="ARBA00022833"/>
    </source>
</evidence>
<evidence type="ECO:0000259" key="10">
    <source>
        <dbReference type="Pfam" id="PF05572"/>
    </source>
</evidence>
<dbReference type="Gene3D" id="2.60.120.260">
    <property type="entry name" value="Galactose-binding domain-like"/>
    <property type="match status" value="1"/>
</dbReference>
<dbReference type="OrthoDB" id="6278496at2"/>
<dbReference type="PANTHER" id="PTHR47466:SF1">
    <property type="entry name" value="METALLOPROTEASE MEP1 (AFU_ORTHOLOGUE AFUA_1G07730)-RELATED"/>
    <property type="match status" value="1"/>
</dbReference>
<feature type="domain" description="Secretion system C-terminal sorting" evidence="11">
    <location>
        <begin position="674"/>
        <end position="750"/>
    </location>
</feature>
<dbReference type="SUPFAM" id="SSF55486">
    <property type="entry name" value="Metalloproteases ('zincins'), catalytic domain"/>
    <property type="match status" value="1"/>
</dbReference>
<keyword evidence="6" id="KW-0862">Zinc</keyword>
<dbReference type="PANTHER" id="PTHR47466">
    <property type="match status" value="1"/>
</dbReference>
<protein>
    <recommendedName>
        <fullName evidence="14">Peptidase M43 pregnancy-associated plasma-A domain-containing protein</fullName>
    </recommendedName>
</protein>
<feature type="chain" id="PRO_5015747396" description="Peptidase M43 pregnancy-associated plasma-A domain-containing protein" evidence="9">
    <location>
        <begin position="22"/>
        <end position="751"/>
    </location>
</feature>
<dbReference type="RefSeq" id="WP_105041308.1">
    <property type="nucleotide sequence ID" value="NZ_PPSL01000010.1"/>
</dbReference>
<dbReference type="Gene3D" id="3.40.390.10">
    <property type="entry name" value="Collagenase (Catalytic Domain)"/>
    <property type="match status" value="1"/>
</dbReference>
<dbReference type="InterPro" id="IPR008754">
    <property type="entry name" value="Peptidase_M43"/>
</dbReference>
<feature type="signal peptide" evidence="9">
    <location>
        <begin position="1"/>
        <end position="21"/>
    </location>
</feature>
<keyword evidence="13" id="KW-1185">Reference proteome</keyword>
<sequence length="751" mass="83023">MKKTTSLLLLSASLLSGTAFAQQKCATDELHKQYIKETPALADREREFNEQISRTLSHLDVRALHRTTTVDDTIIDIPVAVHIQHSYITSDFITDDAVYNLIKRMNNTYSLNYDTSSVIKPFKKFVGKANIRFHLATKDPLGQATTGITRRFSYLTMGGDNQVKMDQWSPLNYYNIWFENTIGMAIAGGTVLAYAQFPTDFDARSFYDGVICAAPFIGDGTTMEHETGHYFSLYHPWNSSGAACGTPGACGDDEVDDTPPTIGHPSGCALYDTACAFNYFKIYLDSVGTPTLVNYPDTTNTQNLMDYADCELMFTKGQVDRMRACLKTDIHRHNLYDTFNLRITGAMDARPDLTPIPEFFPTNPSAAGKFQYFTCPGTPLKFSNRTWRDTVTNLTMTFSNGASTPTYTVANPNYNSSVTNSFTDQGWVNISMAATGNHSGTNTVAFTNSIYVADANAFQPENVVAEFNPAEDLAKWPTFNYYNNEFKWQHAGVGFYDNHSMMYAGFDSRVNPTLGVYPVTGTPKGDFDDFFSVPVDLSGMATGPCNMNFFTSGASRSSNSFDITDTMIIYYSTDHAKTWVPLTTLAKGDLLNKGATYLPYVPTSNADWVAKTINIPTAARGSYVVFRFRYQPGVDHNGYLVSTGNNFYMDRLSFGKYPAGVNDVSMGNVDVAIVPNPTNSNAFVVVKDANNNTAHVIVSDIAGKVIYTVDQQIVGNEARIEIPQTALQAKGIYMVQTTTGIQTKTQKLVVY</sequence>
<keyword evidence="8" id="KW-1015">Disulfide bond</keyword>
<dbReference type="GO" id="GO:0006508">
    <property type="term" value="P:proteolysis"/>
    <property type="evidence" value="ECO:0007669"/>
    <property type="project" value="UniProtKB-KW"/>
</dbReference>
<dbReference type="InterPro" id="IPR026444">
    <property type="entry name" value="Secre_tail"/>
</dbReference>
<dbReference type="Pfam" id="PF18962">
    <property type="entry name" value="Por_Secre_tail"/>
    <property type="match status" value="1"/>
</dbReference>
<evidence type="ECO:0000256" key="5">
    <source>
        <dbReference type="ARBA" id="ARBA00022801"/>
    </source>
</evidence>
<dbReference type="EMBL" id="PPSL01000010">
    <property type="protein sequence ID" value="PQJ08880.1"/>
    <property type="molecule type" value="Genomic_DNA"/>
</dbReference>
<gene>
    <name evidence="12" type="ORF">CJD36_021660</name>
</gene>
<dbReference type="NCBIfam" id="TIGR04183">
    <property type="entry name" value="Por_Secre_tail"/>
    <property type="match status" value="1"/>
</dbReference>
<comment type="similarity">
    <text evidence="1">Belongs to the peptidase M43B family.</text>
</comment>
<evidence type="ECO:0000256" key="9">
    <source>
        <dbReference type="SAM" id="SignalP"/>
    </source>
</evidence>
<evidence type="ECO:0000256" key="4">
    <source>
        <dbReference type="ARBA" id="ARBA00022729"/>
    </source>
</evidence>
<evidence type="ECO:0000256" key="7">
    <source>
        <dbReference type="ARBA" id="ARBA00023049"/>
    </source>
</evidence>
<organism evidence="12 13">
    <name type="scientific">Flavipsychrobacter stenotrophus</name>
    <dbReference type="NCBI Taxonomy" id="2077091"/>
    <lineage>
        <taxon>Bacteria</taxon>
        <taxon>Pseudomonadati</taxon>
        <taxon>Bacteroidota</taxon>
        <taxon>Chitinophagia</taxon>
        <taxon>Chitinophagales</taxon>
        <taxon>Chitinophagaceae</taxon>
        <taxon>Flavipsychrobacter</taxon>
    </lineage>
</organism>
<evidence type="ECO:0000256" key="1">
    <source>
        <dbReference type="ARBA" id="ARBA00008721"/>
    </source>
</evidence>
<accession>A0A2S7SPS0</accession>
<dbReference type="Pfam" id="PF05572">
    <property type="entry name" value="Peptidase_M43"/>
    <property type="match status" value="1"/>
</dbReference>
<evidence type="ECO:0000313" key="13">
    <source>
        <dbReference type="Proteomes" id="UP000239872"/>
    </source>
</evidence>
<dbReference type="Proteomes" id="UP000239872">
    <property type="component" value="Unassembled WGS sequence"/>
</dbReference>
<keyword evidence="4 9" id="KW-0732">Signal</keyword>
<feature type="domain" description="Peptidase M43 pregnancy-associated plasma-A" evidence="10">
    <location>
        <begin position="160"/>
        <end position="326"/>
    </location>
</feature>
<reference evidence="12 13" key="1">
    <citation type="submission" date="2018-01" db="EMBL/GenBank/DDBJ databases">
        <title>A novel member of the phylum Bacteroidetes isolated from glacier ice.</title>
        <authorList>
            <person name="Liu Q."/>
            <person name="Xin Y.-H."/>
        </authorList>
    </citation>
    <scope>NUCLEOTIDE SEQUENCE [LARGE SCALE GENOMIC DNA]</scope>
    <source>
        <strain evidence="12 13">RB1R16</strain>
    </source>
</reference>
<dbReference type="InterPro" id="IPR024079">
    <property type="entry name" value="MetalloPept_cat_dom_sf"/>
</dbReference>
<evidence type="ECO:0008006" key="14">
    <source>
        <dbReference type="Google" id="ProtNLM"/>
    </source>
</evidence>
<keyword evidence="7" id="KW-0482">Metalloprotease</keyword>
<keyword evidence="3" id="KW-0479">Metal-binding</keyword>
<evidence type="ECO:0000256" key="2">
    <source>
        <dbReference type="ARBA" id="ARBA00022670"/>
    </source>
</evidence>
<evidence type="ECO:0000259" key="11">
    <source>
        <dbReference type="Pfam" id="PF18962"/>
    </source>
</evidence>
<proteinExistence type="inferred from homology"/>
<dbReference type="GO" id="GO:0008237">
    <property type="term" value="F:metallopeptidase activity"/>
    <property type="evidence" value="ECO:0007669"/>
    <property type="project" value="UniProtKB-KW"/>
</dbReference>
<dbReference type="GO" id="GO:0046872">
    <property type="term" value="F:metal ion binding"/>
    <property type="evidence" value="ECO:0007669"/>
    <property type="project" value="UniProtKB-KW"/>
</dbReference>
<name>A0A2S7SPS0_9BACT</name>
<keyword evidence="5" id="KW-0378">Hydrolase</keyword>